<organism evidence="1">
    <name type="scientific">Lygus hesperus</name>
    <name type="common">Western plant bug</name>
    <dbReference type="NCBI Taxonomy" id="30085"/>
    <lineage>
        <taxon>Eukaryota</taxon>
        <taxon>Metazoa</taxon>
        <taxon>Ecdysozoa</taxon>
        <taxon>Arthropoda</taxon>
        <taxon>Hexapoda</taxon>
        <taxon>Insecta</taxon>
        <taxon>Pterygota</taxon>
        <taxon>Neoptera</taxon>
        <taxon>Paraneoptera</taxon>
        <taxon>Hemiptera</taxon>
        <taxon>Heteroptera</taxon>
        <taxon>Panheteroptera</taxon>
        <taxon>Cimicomorpha</taxon>
        <taxon>Miridae</taxon>
        <taxon>Mirini</taxon>
        <taxon>Lygus</taxon>
    </lineage>
</organism>
<sequence length="192" mass="21697">MQTQQALQDLLQKVELLKQLHMQECVLSSNIEMDRYVKMKELLLEIERDAGECDKDESTVGNSGLSRAAAESSIIELDEKIQNLHIDDSIGENFTGVGAVPTHEVVTEKTPLNDLRKRKCICLYRCQCTKPPPRRICDMENLLYYYILPQNRLPDVINKYGGPSQCALLSFTAGLVDVLDLEAKLVRIGSWV</sequence>
<protein>
    <submittedName>
        <fullName evidence="1">Protein BNI1</fullName>
    </submittedName>
</protein>
<name>A0A0A9YCX8_LYGHE</name>
<reference evidence="1" key="1">
    <citation type="journal article" date="2014" name="PLoS ONE">
        <title>Transcriptome-Based Identification of ABC Transporters in the Western Tarnished Plant Bug Lygus hesperus.</title>
        <authorList>
            <person name="Hull J.J."/>
            <person name="Chaney K."/>
            <person name="Geib S.M."/>
            <person name="Fabrick J.A."/>
            <person name="Brent C.S."/>
            <person name="Walsh D."/>
            <person name="Lavine L.C."/>
        </authorList>
    </citation>
    <scope>NUCLEOTIDE SEQUENCE</scope>
</reference>
<evidence type="ECO:0000313" key="1">
    <source>
        <dbReference type="EMBL" id="JAG27385.1"/>
    </source>
</evidence>
<dbReference type="AlphaFoldDB" id="A0A0A9YCX8"/>
<proteinExistence type="predicted"/>
<accession>A0A0A9YCX8</accession>
<gene>
    <name evidence="1" type="primary">BNI1</name>
    <name evidence="1" type="ORF">CM83_101684</name>
</gene>
<reference evidence="1" key="2">
    <citation type="submission" date="2014-07" db="EMBL/GenBank/DDBJ databases">
        <authorList>
            <person name="Hull J."/>
        </authorList>
    </citation>
    <scope>NUCLEOTIDE SEQUENCE</scope>
</reference>
<dbReference type="EMBL" id="GBHO01016219">
    <property type="protein sequence ID" value="JAG27385.1"/>
    <property type="molecule type" value="Transcribed_RNA"/>
</dbReference>